<proteinExistence type="predicted"/>
<evidence type="ECO:0000313" key="4">
    <source>
        <dbReference type="EMBL" id="CAK9063229.1"/>
    </source>
</evidence>
<keyword evidence="3" id="KW-0472">Membrane</keyword>
<keyword evidence="3" id="KW-0812">Transmembrane</keyword>
<organism evidence="4 5">
    <name type="scientific">Durusdinium trenchii</name>
    <dbReference type="NCBI Taxonomy" id="1381693"/>
    <lineage>
        <taxon>Eukaryota</taxon>
        <taxon>Sar</taxon>
        <taxon>Alveolata</taxon>
        <taxon>Dinophyceae</taxon>
        <taxon>Suessiales</taxon>
        <taxon>Symbiodiniaceae</taxon>
        <taxon>Durusdinium</taxon>
    </lineage>
</organism>
<evidence type="ECO:0000256" key="2">
    <source>
        <dbReference type="SAM" id="MobiDB-lite"/>
    </source>
</evidence>
<reference evidence="4 5" key="1">
    <citation type="submission" date="2024-02" db="EMBL/GenBank/DDBJ databases">
        <authorList>
            <person name="Chen Y."/>
            <person name="Shah S."/>
            <person name="Dougan E. K."/>
            <person name="Thang M."/>
            <person name="Chan C."/>
        </authorList>
    </citation>
    <scope>NUCLEOTIDE SEQUENCE [LARGE SCALE GENOMIC DNA]</scope>
</reference>
<keyword evidence="3" id="KW-1133">Transmembrane helix</keyword>
<keyword evidence="1" id="KW-0175">Coiled coil</keyword>
<gene>
    <name evidence="4" type="ORF">SCF082_LOCUS32783</name>
</gene>
<evidence type="ECO:0000313" key="5">
    <source>
        <dbReference type="Proteomes" id="UP001642464"/>
    </source>
</evidence>
<dbReference type="EMBL" id="CAXAMM010028668">
    <property type="protein sequence ID" value="CAK9063229.1"/>
    <property type="molecule type" value="Genomic_DNA"/>
</dbReference>
<comment type="caution">
    <text evidence="4">The sequence shown here is derived from an EMBL/GenBank/DDBJ whole genome shotgun (WGS) entry which is preliminary data.</text>
</comment>
<feature type="compositionally biased region" description="Low complexity" evidence="2">
    <location>
        <begin position="412"/>
        <end position="431"/>
    </location>
</feature>
<accession>A0ABP0NKB2</accession>
<feature type="coiled-coil region" evidence="1">
    <location>
        <begin position="258"/>
        <end position="373"/>
    </location>
</feature>
<feature type="transmembrane region" description="Helical" evidence="3">
    <location>
        <begin position="78"/>
        <end position="101"/>
    </location>
</feature>
<feature type="compositionally biased region" description="Polar residues" evidence="2">
    <location>
        <begin position="603"/>
        <end position="616"/>
    </location>
</feature>
<feature type="region of interest" description="Disordered" evidence="2">
    <location>
        <begin position="400"/>
        <end position="434"/>
    </location>
</feature>
<feature type="compositionally biased region" description="Basic and acidic residues" evidence="2">
    <location>
        <begin position="539"/>
        <end position="552"/>
    </location>
</feature>
<keyword evidence="5" id="KW-1185">Reference proteome</keyword>
<evidence type="ECO:0000256" key="1">
    <source>
        <dbReference type="SAM" id="Coils"/>
    </source>
</evidence>
<sequence length="616" mass="68267">MRHYGSKSLKRTFLWSNSPIVEELNLGKLSKALRESAIPLARTWTDDHGKKRFQGDKTSSFNQNTIHVKQSLLIGQMILVEIAFWLIYLVMVLILGVYLTIVSVPCTKFVDKRVKKEEVDDDFGDYSPETRMILHALPDTPESLELKREYLQKKNRYSSGSCGGSVLGHGLAGVASPVPENKNNGEAGSVLGHGLPAATVAPPVPENQNNGEADPDAETVPAPHAPVVAALGSTMTPEIHPMVAKMWEPVQKEIDEKKRQAELELESTCQKRQKVEHEVGVWTAKLEQIQTKFALFERDLAKAQAQLQESSKMQTVLAEREHAIQAAEHELEKRQAKFEGEMDAWDSQRAVVLAEIDTKFDELRREEVQARQTQNAGPFADPKASLRAKIHQVDQVRPLLNSGSADVPTPTPSRTPSASPTSTPGTTSTGSVLEGKMDAASRGEVEVYKCHPNTRFTSSTHPEAWGALYRVVRKVDVDGNPVKDIYDPTVTKYLVQVRDDVEQGDEKLQELQAEMQELGLWSTDFTLGDLLGEEEEDDKGVPEAKPKQKLPEYPEVEGEESLPEYLGQYKKACLSRKALLKNSKERLSEPGAAAGFETDLKNLENSGGNFSAKRQA</sequence>
<evidence type="ECO:0000256" key="3">
    <source>
        <dbReference type="SAM" id="Phobius"/>
    </source>
</evidence>
<dbReference type="Proteomes" id="UP001642464">
    <property type="component" value="Unassembled WGS sequence"/>
</dbReference>
<protein>
    <submittedName>
        <fullName evidence="4">Uncharacterized protein</fullName>
    </submittedName>
</protein>
<name>A0ABP0NKB2_9DINO</name>
<feature type="region of interest" description="Disordered" evidence="2">
    <location>
        <begin position="585"/>
        <end position="616"/>
    </location>
</feature>
<feature type="region of interest" description="Disordered" evidence="2">
    <location>
        <begin position="534"/>
        <end position="561"/>
    </location>
</feature>